<feature type="region of interest" description="Disordered" evidence="1">
    <location>
        <begin position="30"/>
        <end position="61"/>
    </location>
</feature>
<reference evidence="3 4" key="1">
    <citation type="submission" date="2019-03" db="EMBL/GenBank/DDBJ databases">
        <authorList>
            <person name="Gaulin E."/>
            <person name="Dumas B."/>
        </authorList>
    </citation>
    <scope>NUCLEOTIDE SEQUENCE [LARGE SCALE GENOMIC DNA]</scope>
    <source>
        <strain evidence="3">CBS 568.67</strain>
    </source>
</reference>
<proteinExistence type="predicted"/>
<dbReference type="Proteomes" id="UP000332933">
    <property type="component" value="Unassembled WGS sequence"/>
</dbReference>
<gene>
    <name evidence="3" type="primary">Aste57867_23724</name>
    <name evidence="2" type="ORF">As57867_023652</name>
    <name evidence="3" type="ORF">ASTE57867_23724</name>
</gene>
<feature type="compositionally biased region" description="Polar residues" evidence="1">
    <location>
        <begin position="30"/>
        <end position="42"/>
    </location>
</feature>
<evidence type="ECO:0000256" key="1">
    <source>
        <dbReference type="SAM" id="MobiDB-lite"/>
    </source>
</evidence>
<protein>
    <submittedName>
        <fullName evidence="3">Aste57867_23724 protein</fullName>
    </submittedName>
</protein>
<keyword evidence="4" id="KW-1185">Reference proteome</keyword>
<evidence type="ECO:0000313" key="2">
    <source>
        <dbReference type="EMBL" id="KAF0684260.1"/>
    </source>
</evidence>
<sequence>MPQMSHDGGSADSPLGLLAAACNDAVPVVQNGSKRLSMQEATARQPPNRGKAPSKSRRPKQEIEVLQAQAKEIESRLQDMRRGETSWQHVAQSERLAVHQGRREHDELRLKLQDHVAIHTEMEALFHKKPKLNPIAASLVSTTREAWQSFHLPAIDDPWTNRLHAMHAILDREYGRMPHILRQEGLLDVVEPDAFRCKLIPPHATTATFAVHAVDHLTLDAPFDIVSATLWRLLGTIDESETNGLEERVDHIDDDTLYRRTCDTRHPVFNCRANMLTKRYAERDGDVIVTRSTLQDAQHPLATDKRTLVENVTGWIRMAALPQSDQCRYTFMTHHIFSPDTPLTPAEVDAMASLMETLSKAQRPSVPGLFPLTPPTQHMQGMQFPPCFLVTTRSMRFDRVVKSTLNAAIVAHRRTRTTP</sequence>
<accession>A0A485LNE9</accession>
<evidence type="ECO:0000313" key="3">
    <source>
        <dbReference type="EMBL" id="VFU00369.1"/>
    </source>
</evidence>
<name>A0A485LNE9_9STRA</name>
<organism evidence="3 4">
    <name type="scientific">Aphanomyces stellatus</name>
    <dbReference type="NCBI Taxonomy" id="120398"/>
    <lineage>
        <taxon>Eukaryota</taxon>
        <taxon>Sar</taxon>
        <taxon>Stramenopiles</taxon>
        <taxon>Oomycota</taxon>
        <taxon>Saprolegniomycetes</taxon>
        <taxon>Saprolegniales</taxon>
        <taxon>Verrucalvaceae</taxon>
        <taxon>Aphanomyces</taxon>
    </lineage>
</organism>
<dbReference type="EMBL" id="VJMH01007304">
    <property type="protein sequence ID" value="KAF0684260.1"/>
    <property type="molecule type" value="Genomic_DNA"/>
</dbReference>
<dbReference type="AlphaFoldDB" id="A0A485LNE9"/>
<dbReference type="EMBL" id="CAADRA010007330">
    <property type="protein sequence ID" value="VFU00369.1"/>
    <property type="molecule type" value="Genomic_DNA"/>
</dbReference>
<evidence type="ECO:0000313" key="4">
    <source>
        <dbReference type="Proteomes" id="UP000332933"/>
    </source>
</evidence>
<reference evidence="2" key="2">
    <citation type="submission" date="2019-06" db="EMBL/GenBank/DDBJ databases">
        <title>Genomics analysis of Aphanomyces spp. identifies a new class of oomycete effector associated with host adaptation.</title>
        <authorList>
            <person name="Gaulin E."/>
        </authorList>
    </citation>
    <scope>NUCLEOTIDE SEQUENCE</scope>
    <source>
        <strain evidence="2">CBS 578.67</strain>
    </source>
</reference>